<name>A0A0E9XML8_ANGAN</name>
<dbReference type="EMBL" id="GBXM01004688">
    <property type="protein sequence ID" value="JAI03890.1"/>
    <property type="molecule type" value="Transcribed_RNA"/>
</dbReference>
<sequence>MYCTNNKMSWGFSGSGTFSFILHVILNT</sequence>
<accession>A0A0E9XML8</accession>
<proteinExistence type="predicted"/>
<protein>
    <submittedName>
        <fullName evidence="1">Uncharacterized protein</fullName>
    </submittedName>
</protein>
<evidence type="ECO:0000313" key="1">
    <source>
        <dbReference type="EMBL" id="JAI03890.1"/>
    </source>
</evidence>
<reference evidence="1" key="1">
    <citation type="submission" date="2014-11" db="EMBL/GenBank/DDBJ databases">
        <authorList>
            <person name="Amaro Gonzalez C."/>
        </authorList>
    </citation>
    <scope>NUCLEOTIDE SEQUENCE</scope>
</reference>
<organism evidence="1">
    <name type="scientific">Anguilla anguilla</name>
    <name type="common">European freshwater eel</name>
    <name type="synonym">Muraena anguilla</name>
    <dbReference type="NCBI Taxonomy" id="7936"/>
    <lineage>
        <taxon>Eukaryota</taxon>
        <taxon>Metazoa</taxon>
        <taxon>Chordata</taxon>
        <taxon>Craniata</taxon>
        <taxon>Vertebrata</taxon>
        <taxon>Euteleostomi</taxon>
        <taxon>Actinopterygii</taxon>
        <taxon>Neopterygii</taxon>
        <taxon>Teleostei</taxon>
        <taxon>Anguilliformes</taxon>
        <taxon>Anguillidae</taxon>
        <taxon>Anguilla</taxon>
    </lineage>
</organism>
<reference evidence="1" key="2">
    <citation type="journal article" date="2015" name="Fish Shellfish Immunol.">
        <title>Early steps in the European eel (Anguilla anguilla)-Vibrio vulnificus interaction in the gills: Role of the RtxA13 toxin.</title>
        <authorList>
            <person name="Callol A."/>
            <person name="Pajuelo D."/>
            <person name="Ebbesson L."/>
            <person name="Teles M."/>
            <person name="MacKenzie S."/>
            <person name="Amaro C."/>
        </authorList>
    </citation>
    <scope>NUCLEOTIDE SEQUENCE</scope>
</reference>
<dbReference type="AlphaFoldDB" id="A0A0E9XML8"/>